<dbReference type="RefSeq" id="WP_002247492.1">
    <property type="nucleotide sequence ID" value="NC_017501.1"/>
</dbReference>
<organism evidence="2 3">
    <name type="scientific">Neisseria meningitidis serogroup C (strain 8013)</name>
    <dbReference type="NCBI Taxonomy" id="604162"/>
    <lineage>
        <taxon>Bacteria</taxon>
        <taxon>Pseudomonadati</taxon>
        <taxon>Pseudomonadota</taxon>
        <taxon>Betaproteobacteria</taxon>
        <taxon>Neisseriales</taxon>
        <taxon>Neisseriaceae</taxon>
        <taxon>Neisseria</taxon>
    </lineage>
</organism>
<proteinExistence type="predicted"/>
<dbReference type="EMBL" id="FM999788">
    <property type="protein sequence ID" value="CAX49050.1"/>
    <property type="molecule type" value="Genomic_DNA"/>
</dbReference>
<feature type="repeat" description="TPR" evidence="1">
    <location>
        <begin position="71"/>
        <end position="104"/>
    </location>
</feature>
<accession>A0A9K2KMY7</accession>
<evidence type="ECO:0000313" key="3">
    <source>
        <dbReference type="Proteomes" id="UP000002076"/>
    </source>
</evidence>
<dbReference type="Gene3D" id="1.25.40.10">
    <property type="entry name" value="Tetratricopeptide repeat domain"/>
    <property type="match status" value="1"/>
</dbReference>
<dbReference type="SUPFAM" id="SSF48452">
    <property type="entry name" value="TPR-like"/>
    <property type="match status" value="1"/>
</dbReference>
<dbReference type="SMR" id="A0A9K2KMY7"/>
<sequence>MSINTFETFIYELYQSTNFAEIARITGFSNHKALNLETIRMMAISCFKTKNTTKCIELSEYFNEKSDIKDFFIFEILAECYFLQNDLVKSLENYEKALLLNPKLISARFKHMCLKYRLFNELDSTTFSKYEIESQQKKKISNLRIIAYIQLKEKKYFKAYNNLKLLIELNKSPFYPDYLSIIHAIENLEYSKQSQNTKKELTEYIKISKAIALKSEFVCNGSNNLFVTLSPATGFVLKKYNYPADKLCFIDNTNTYYTFAYELIAEHIISLVKKYKYENISIIGSSKGGTATIILLNLLQTALPNTTICAVSCSPQIQIFPFNKNLTIPSYQKFAEYFSYNSILESKCAQAQKLINFDILYRNKLTIFYGDKFKMDAQEVSTIRPINNTTIIPLNYSGHGSLIPLTIPENKSFDELKQKYSKLEIDTDFQALGGNNLSSIVDEIFEIYSNPDMRLHKFLC</sequence>
<dbReference type="SUPFAM" id="SSF53474">
    <property type="entry name" value="alpha/beta-Hydrolases"/>
    <property type="match status" value="1"/>
</dbReference>
<dbReference type="KEGG" id="nmt:NMV_0066"/>
<dbReference type="InterPro" id="IPR029058">
    <property type="entry name" value="AB_hydrolase_fold"/>
</dbReference>
<gene>
    <name evidence="2" type="primary">oatC</name>
    <name evidence="2" type="ordered locus">NMV_0066</name>
</gene>
<evidence type="ECO:0000313" key="2">
    <source>
        <dbReference type="EMBL" id="CAX49050.1"/>
    </source>
</evidence>
<reference evidence="2 3" key="1">
    <citation type="journal article" date="2009" name="Genome Biol.">
        <title>NeMeSys: a biological resource for narrowing the gap between sequence and function in the human pathogen Neisseria meningitidis.</title>
        <authorList>
            <person name="Rusniok C."/>
            <person name="Vallenet D."/>
            <person name="Floquet S."/>
            <person name="Ewles H."/>
            <person name="Mouze-Soulama C."/>
            <person name="Brown D."/>
            <person name="Lajus A."/>
            <person name="Buchrieser C."/>
            <person name="Medigue C."/>
            <person name="Glaser P."/>
            <person name="Pelicic V."/>
        </authorList>
    </citation>
    <scope>NUCLEOTIDE SEQUENCE [LARGE SCALE GENOMIC DNA]</scope>
    <source>
        <strain evidence="2 3">8013</strain>
    </source>
</reference>
<name>A0A9K2KMY7_NEIM8</name>
<dbReference type="InterPro" id="IPR019734">
    <property type="entry name" value="TPR_rpt"/>
</dbReference>
<dbReference type="AlphaFoldDB" id="A0A9K2KMY7"/>
<dbReference type="PROSITE" id="PS50005">
    <property type="entry name" value="TPR"/>
    <property type="match status" value="1"/>
</dbReference>
<protein>
    <submittedName>
        <fullName evidence="2">Capsular polysaccharide O-acetyltransferase OatC</fullName>
    </submittedName>
</protein>
<dbReference type="InterPro" id="IPR011990">
    <property type="entry name" value="TPR-like_helical_dom_sf"/>
</dbReference>
<dbReference type="Proteomes" id="UP000002076">
    <property type="component" value="Chromosome"/>
</dbReference>
<evidence type="ECO:0000256" key="1">
    <source>
        <dbReference type="PROSITE-ProRule" id="PRU00339"/>
    </source>
</evidence>
<keyword evidence="1" id="KW-0802">TPR repeat</keyword>